<keyword evidence="2" id="KW-1185">Reference proteome</keyword>
<reference evidence="1" key="1">
    <citation type="submission" date="2021-06" db="EMBL/GenBank/DDBJ databases">
        <title>Parelaphostrongylus tenuis whole genome reference sequence.</title>
        <authorList>
            <person name="Garwood T.J."/>
            <person name="Larsen P.A."/>
            <person name="Fountain-Jones N.M."/>
            <person name="Garbe J.R."/>
            <person name="Macchietto M.G."/>
            <person name="Kania S.A."/>
            <person name="Gerhold R.W."/>
            <person name="Richards J.E."/>
            <person name="Wolf T.M."/>
        </authorList>
    </citation>
    <scope>NUCLEOTIDE SEQUENCE</scope>
    <source>
        <strain evidence="1">MNPRO001-30</strain>
        <tissue evidence="1">Meninges</tissue>
    </source>
</reference>
<sequence length="84" mass="9570">MIMSNNEPEHTEICREQRGVSSEIRELSSIQEVFDFVLTLATINGRVVLRSPDHGPLIVDRQNTLVNISVAHQKDQLFVHFVIT</sequence>
<organism evidence="1 2">
    <name type="scientific">Parelaphostrongylus tenuis</name>
    <name type="common">Meningeal worm</name>
    <dbReference type="NCBI Taxonomy" id="148309"/>
    <lineage>
        <taxon>Eukaryota</taxon>
        <taxon>Metazoa</taxon>
        <taxon>Ecdysozoa</taxon>
        <taxon>Nematoda</taxon>
        <taxon>Chromadorea</taxon>
        <taxon>Rhabditida</taxon>
        <taxon>Rhabditina</taxon>
        <taxon>Rhabditomorpha</taxon>
        <taxon>Strongyloidea</taxon>
        <taxon>Metastrongylidae</taxon>
        <taxon>Parelaphostrongylus</taxon>
    </lineage>
</organism>
<proteinExistence type="predicted"/>
<accession>A0AAD5QLM3</accession>
<protein>
    <submittedName>
        <fullName evidence="1">Uncharacterized protein</fullName>
    </submittedName>
</protein>
<evidence type="ECO:0000313" key="1">
    <source>
        <dbReference type="EMBL" id="KAJ1356623.1"/>
    </source>
</evidence>
<evidence type="ECO:0000313" key="2">
    <source>
        <dbReference type="Proteomes" id="UP001196413"/>
    </source>
</evidence>
<dbReference type="AlphaFoldDB" id="A0AAD5QLM3"/>
<comment type="caution">
    <text evidence="1">The sequence shown here is derived from an EMBL/GenBank/DDBJ whole genome shotgun (WGS) entry which is preliminary data.</text>
</comment>
<dbReference type="Proteomes" id="UP001196413">
    <property type="component" value="Unassembled WGS sequence"/>
</dbReference>
<gene>
    <name evidence="1" type="ORF">KIN20_014357</name>
</gene>
<dbReference type="EMBL" id="JAHQIW010002851">
    <property type="protein sequence ID" value="KAJ1356623.1"/>
    <property type="molecule type" value="Genomic_DNA"/>
</dbReference>
<name>A0AAD5QLM3_PARTN</name>